<keyword evidence="5" id="KW-1015">Disulfide bond</keyword>
<dbReference type="PANTHER" id="PTHR21066">
    <property type="entry name" value="ODORANT-BINDING PROTEIN 59A-RELATED"/>
    <property type="match status" value="1"/>
</dbReference>
<evidence type="ECO:0000256" key="2">
    <source>
        <dbReference type="ARBA" id="ARBA00008098"/>
    </source>
</evidence>
<dbReference type="AlphaFoldDB" id="A0A9I3A6N7"/>
<keyword evidence="4" id="KW-0964">Secreted</keyword>
<evidence type="ECO:0000256" key="4">
    <source>
        <dbReference type="ARBA" id="ARBA00022525"/>
    </source>
</evidence>
<comment type="similarity">
    <text evidence="2">Belongs to the PBP/GOBP family.</text>
</comment>
<protein>
    <submittedName>
        <fullName evidence="7">Uncharacterized protein</fullName>
    </submittedName>
</protein>
<keyword evidence="3" id="KW-0813">Transport</keyword>
<dbReference type="GO" id="GO:0005576">
    <property type="term" value="C:extracellular region"/>
    <property type="evidence" value="ECO:0007669"/>
    <property type="project" value="UniProtKB-SubCell"/>
</dbReference>
<evidence type="ECO:0000256" key="5">
    <source>
        <dbReference type="ARBA" id="ARBA00023157"/>
    </source>
</evidence>
<dbReference type="EnsemblMetazoa" id="ACHR015144-RA">
    <property type="protein sequence ID" value="ACHR015144-PA"/>
    <property type="gene ID" value="ACHR015144"/>
</dbReference>
<evidence type="ECO:0000256" key="6">
    <source>
        <dbReference type="SAM" id="SignalP"/>
    </source>
</evidence>
<reference evidence="7" key="2">
    <citation type="submission" date="2023-03" db="UniProtKB">
        <authorList>
            <consortium name="EnsemblMetazoa"/>
        </authorList>
    </citation>
    <scope>IDENTIFICATION</scope>
    <source>
        <strain evidence="7">ACHKN1017</strain>
    </source>
</reference>
<evidence type="ECO:0000313" key="8">
    <source>
        <dbReference type="Proteomes" id="UP000075881"/>
    </source>
</evidence>
<feature type="signal peptide" evidence="6">
    <location>
        <begin position="1"/>
        <end position="25"/>
    </location>
</feature>
<proteinExistence type="inferred from homology"/>
<sequence length="179" mass="20124">MCYRTLLLCSILLLGIFPSGWKTLAQDCMNLNLYAMKVATCCHLESFIRADTYDECSKTMDEKYPDKKLQKIVCSFDCMYREMGVLTGVDEIDVEKINANQAGYDDAYQEAIAKAASACVAQKGTIREEAEMIQTECSLFATKFHACMSLETMKNCPAERWDSSVLCEKVREGVMPCPP</sequence>
<comment type="subcellular location">
    <subcellularLocation>
        <location evidence="1">Secreted</location>
    </subcellularLocation>
</comment>
<organism evidence="7 8">
    <name type="scientific">Anopheles christyi</name>
    <dbReference type="NCBI Taxonomy" id="43041"/>
    <lineage>
        <taxon>Eukaryota</taxon>
        <taxon>Metazoa</taxon>
        <taxon>Ecdysozoa</taxon>
        <taxon>Arthropoda</taxon>
        <taxon>Hexapoda</taxon>
        <taxon>Insecta</taxon>
        <taxon>Pterygota</taxon>
        <taxon>Neoptera</taxon>
        <taxon>Endopterygota</taxon>
        <taxon>Diptera</taxon>
        <taxon>Nematocera</taxon>
        <taxon>Culicoidea</taxon>
        <taxon>Culicidae</taxon>
        <taxon>Anophelinae</taxon>
        <taxon>Anopheles</taxon>
    </lineage>
</organism>
<dbReference type="Gene3D" id="1.10.238.270">
    <property type="match status" value="1"/>
</dbReference>
<keyword evidence="8" id="KW-1185">Reference proteome</keyword>
<dbReference type="PANTHER" id="PTHR21066:SF3">
    <property type="entry name" value="IP02236P"/>
    <property type="match status" value="1"/>
</dbReference>
<evidence type="ECO:0000256" key="1">
    <source>
        <dbReference type="ARBA" id="ARBA00004613"/>
    </source>
</evidence>
<feature type="chain" id="PRO_5039895748" evidence="6">
    <location>
        <begin position="26"/>
        <end position="179"/>
    </location>
</feature>
<evidence type="ECO:0000313" key="7">
    <source>
        <dbReference type="EnsemblMetazoa" id="ACHR015144-PA"/>
    </source>
</evidence>
<name>A0A9I3A6N7_9DIPT</name>
<evidence type="ECO:0000256" key="3">
    <source>
        <dbReference type="ARBA" id="ARBA00022448"/>
    </source>
</evidence>
<dbReference type="Proteomes" id="UP000075881">
    <property type="component" value="Unassembled WGS sequence"/>
</dbReference>
<accession>A0A9I3A6N7</accession>
<reference evidence="8" key="1">
    <citation type="submission" date="2013-03" db="EMBL/GenBank/DDBJ databases">
        <title>The Genome Sequence of Anopheles christyi ACHKN1017.</title>
        <authorList>
            <consortium name="The Broad Institute Genomics Platform"/>
            <person name="Neafsey D.E."/>
            <person name="Besansky N."/>
            <person name="Walker B."/>
            <person name="Young S.K."/>
            <person name="Zeng Q."/>
            <person name="Gargeya S."/>
            <person name="Fitzgerald M."/>
            <person name="Haas B."/>
            <person name="Abouelleil A."/>
            <person name="Allen A.W."/>
            <person name="Alvarado L."/>
            <person name="Arachchi H.M."/>
            <person name="Berlin A.M."/>
            <person name="Chapman S.B."/>
            <person name="Gainer-Dewar J."/>
            <person name="Goldberg J."/>
            <person name="Griggs A."/>
            <person name="Gujja S."/>
            <person name="Hansen M."/>
            <person name="Howarth C."/>
            <person name="Imamovic A."/>
            <person name="Ireland A."/>
            <person name="Larimer J."/>
            <person name="McCowan C."/>
            <person name="Murphy C."/>
            <person name="Pearson M."/>
            <person name="Poon T.W."/>
            <person name="Priest M."/>
            <person name="Roberts A."/>
            <person name="Saif S."/>
            <person name="Shea T."/>
            <person name="Sisk P."/>
            <person name="Sykes S."/>
            <person name="Wortman J."/>
            <person name="Nusbaum C."/>
            <person name="Birren B."/>
        </authorList>
    </citation>
    <scope>NUCLEOTIDE SEQUENCE [LARGE SCALE GENOMIC DNA]</scope>
    <source>
        <strain evidence="8">ACHKN1017</strain>
    </source>
</reference>
<keyword evidence="6" id="KW-0732">Signal</keyword>
<dbReference type="InterPro" id="IPR052295">
    <property type="entry name" value="Odorant-binding_protein"/>
</dbReference>